<proteinExistence type="predicted"/>
<dbReference type="Proteomes" id="UP001549920">
    <property type="component" value="Unassembled WGS sequence"/>
</dbReference>
<keyword evidence="4" id="KW-1185">Reference proteome</keyword>
<evidence type="ECO:0000313" key="3">
    <source>
        <dbReference type="EMBL" id="KAL0860945.1"/>
    </source>
</evidence>
<keyword evidence="1 2" id="KW-0732">Signal</keyword>
<name>A0ABR3H827_LOXSC</name>
<reference evidence="3 4" key="1">
    <citation type="submission" date="2024-06" db="EMBL/GenBank/DDBJ databases">
        <title>A chromosome-level genome assembly of beet webworm, Loxostege sticticalis.</title>
        <authorList>
            <person name="Zhang Y."/>
        </authorList>
    </citation>
    <scope>NUCLEOTIDE SEQUENCE [LARGE SCALE GENOMIC DNA]</scope>
    <source>
        <strain evidence="3">AQ026</strain>
        <tissue evidence="3">Whole body</tissue>
    </source>
</reference>
<sequence>MLFLYWIAIFILVGLSDADFSKPPEEEWVLNFDSPVYVCSDEISQTFVDTSGVEVQRHNETTAFMTGKFKFFRGIEPCTVVELIVEKDKNGRAEVMATHDICDLCAEMGPDSAYYKYLKYIGFPEDCPFDAGEYDINEFVPASDDMPVNAANGGRYFVTINFYHNPDCDCKEGRDFVGCLKLDFVIEPL</sequence>
<evidence type="ECO:0000256" key="1">
    <source>
        <dbReference type="ARBA" id="ARBA00022729"/>
    </source>
</evidence>
<dbReference type="EMBL" id="JBEUOH010000024">
    <property type="protein sequence ID" value="KAL0860945.1"/>
    <property type="molecule type" value="Genomic_DNA"/>
</dbReference>
<dbReference type="InterPro" id="IPR036846">
    <property type="entry name" value="GM2-AP_sf"/>
</dbReference>
<protein>
    <submittedName>
        <fullName evidence="3">Uncharacterized protein</fullName>
    </submittedName>
</protein>
<evidence type="ECO:0000256" key="2">
    <source>
        <dbReference type="SAM" id="SignalP"/>
    </source>
</evidence>
<evidence type="ECO:0000313" key="4">
    <source>
        <dbReference type="Proteomes" id="UP001549920"/>
    </source>
</evidence>
<organism evidence="3 4">
    <name type="scientific">Loxostege sticticalis</name>
    <name type="common">Beet webworm moth</name>
    <dbReference type="NCBI Taxonomy" id="481309"/>
    <lineage>
        <taxon>Eukaryota</taxon>
        <taxon>Metazoa</taxon>
        <taxon>Ecdysozoa</taxon>
        <taxon>Arthropoda</taxon>
        <taxon>Hexapoda</taxon>
        <taxon>Insecta</taxon>
        <taxon>Pterygota</taxon>
        <taxon>Neoptera</taxon>
        <taxon>Endopterygota</taxon>
        <taxon>Lepidoptera</taxon>
        <taxon>Glossata</taxon>
        <taxon>Ditrysia</taxon>
        <taxon>Pyraloidea</taxon>
        <taxon>Crambidae</taxon>
        <taxon>Pyraustinae</taxon>
        <taxon>Loxostege</taxon>
    </lineage>
</organism>
<feature type="chain" id="PRO_5045674348" evidence="2">
    <location>
        <begin position="19"/>
        <end position="189"/>
    </location>
</feature>
<gene>
    <name evidence="3" type="ORF">ABMA27_009477</name>
</gene>
<dbReference type="Gene3D" id="2.70.220.10">
    <property type="entry name" value="Ganglioside GM2 activator"/>
    <property type="match status" value="1"/>
</dbReference>
<feature type="signal peptide" evidence="2">
    <location>
        <begin position="1"/>
        <end position="18"/>
    </location>
</feature>
<comment type="caution">
    <text evidence="3">The sequence shown here is derived from an EMBL/GenBank/DDBJ whole genome shotgun (WGS) entry which is preliminary data.</text>
</comment>
<accession>A0ABR3H827</accession>